<evidence type="ECO:0000313" key="3">
    <source>
        <dbReference type="Proteomes" id="UP001430990"/>
    </source>
</evidence>
<dbReference type="Proteomes" id="UP001430990">
    <property type="component" value="Chromosome"/>
</dbReference>
<evidence type="ECO:0000313" key="2">
    <source>
        <dbReference type="EMBL" id="UFW91501.1"/>
    </source>
</evidence>
<dbReference type="RefSeq" id="WP_231145503.1">
    <property type="nucleotide sequence ID" value="NZ_CP088100.1"/>
</dbReference>
<reference evidence="2" key="1">
    <citation type="submission" date="2021-11" db="EMBL/GenBank/DDBJ databases">
        <title>Australian commercial rhizobial inoculants.</title>
        <authorList>
            <person name="Kohlmeier M.G."/>
            <person name="O'Hara G.W."/>
            <person name="Colombi E."/>
            <person name="Ramsay J.P."/>
            <person name="Terpolilli J."/>
        </authorList>
    </citation>
    <scope>NUCLEOTIDE SEQUENCE</scope>
    <source>
        <strain evidence="2">CC829</strain>
    </source>
</reference>
<sequence length="139" mass="15329">MMELTAMEAGAGRDGTWRMEAAGGPEVTNSAVEASAASEVPTTVKSAAASEMSATAPMSTAPMSAAARRGGRSRRQGCAKSDHAKQFQSFHRFFSSYMMSATSRPLPDTHWPETCRRLHVCRMRARRLFNRPRMFQLRT</sequence>
<name>A0ABY3R246_9BRAD</name>
<evidence type="ECO:0000256" key="1">
    <source>
        <dbReference type="SAM" id="MobiDB-lite"/>
    </source>
</evidence>
<gene>
    <name evidence="2" type="ORF">BjapCC829_03500</name>
</gene>
<protein>
    <submittedName>
        <fullName evidence="2">Uncharacterized protein</fullName>
    </submittedName>
</protein>
<dbReference type="EMBL" id="CP088100">
    <property type="protein sequence ID" value="UFW91501.1"/>
    <property type="molecule type" value="Genomic_DNA"/>
</dbReference>
<feature type="compositionally biased region" description="Low complexity" evidence="1">
    <location>
        <begin position="52"/>
        <end position="68"/>
    </location>
</feature>
<proteinExistence type="predicted"/>
<keyword evidence="3" id="KW-1185">Reference proteome</keyword>
<accession>A0ABY3R246</accession>
<organism evidence="2 3">
    <name type="scientific">Bradyrhizobium barranii</name>
    <dbReference type="NCBI Taxonomy" id="2992140"/>
    <lineage>
        <taxon>Bacteria</taxon>
        <taxon>Pseudomonadati</taxon>
        <taxon>Pseudomonadota</taxon>
        <taxon>Alphaproteobacteria</taxon>
        <taxon>Hyphomicrobiales</taxon>
        <taxon>Nitrobacteraceae</taxon>
        <taxon>Bradyrhizobium</taxon>
    </lineage>
</organism>
<feature type="region of interest" description="Disordered" evidence="1">
    <location>
        <begin position="48"/>
        <end position="83"/>
    </location>
</feature>